<evidence type="ECO:0000313" key="3">
    <source>
        <dbReference type="EMBL" id="SVD21077.1"/>
    </source>
</evidence>
<sequence>MRLGLQLSLAGPDFAIDMDLVRETETLGFDSVWAGEAYGSDSVTPITWVLSQTTRIKAGTAIMQMAGRTPAMAAMTAMTLQALSNGRFVLGIGPSGPQVVEGWHGVPYGKPLTRTREYISIVRRILMREDALQFKGEYYELPYSGPGATGLGKPLRSI</sequence>
<dbReference type="GO" id="GO:0016705">
    <property type="term" value="F:oxidoreductase activity, acting on paired donors, with incorporation or reduction of molecular oxygen"/>
    <property type="evidence" value="ECO:0007669"/>
    <property type="project" value="InterPro"/>
</dbReference>
<reference evidence="3" key="1">
    <citation type="submission" date="2018-05" db="EMBL/GenBank/DDBJ databases">
        <authorList>
            <person name="Lanie J.A."/>
            <person name="Ng W.-L."/>
            <person name="Kazmierczak K.M."/>
            <person name="Andrzejewski T.M."/>
            <person name="Davidsen T.M."/>
            <person name="Wayne K.J."/>
            <person name="Tettelin H."/>
            <person name="Glass J.I."/>
            <person name="Rusch D."/>
            <person name="Podicherti R."/>
            <person name="Tsui H.-C.T."/>
            <person name="Winkler M.E."/>
        </authorList>
    </citation>
    <scope>NUCLEOTIDE SEQUENCE</scope>
</reference>
<dbReference type="SUPFAM" id="SSF51679">
    <property type="entry name" value="Bacterial luciferase-like"/>
    <property type="match status" value="1"/>
</dbReference>
<feature type="domain" description="Luciferase-like" evidence="2">
    <location>
        <begin position="13"/>
        <end position="141"/>
    </location>
</feature>
<dbReference type="InterPro" id="IPR011251">
    <property type="entry name" value="Luciferase-like_dom"/>
</dbReference>
<dbReference type="PANTHER" id="PTHR43244">
    <property type="match status" value="1"/>
</dbReference>
<dbReference type="EMBL" id="UINC01136360">
    <property type="protein sequence ID" value="SVD21077.1"/>
    <property type="molecule type" value="Genomic_DNA"/>
</dbReference>
<evidence type="ECO:0000259" key="2">
    <source>
        <dbReference type="Pfam" id="PF00296"/>
    </source>
</evidence>
<keyword evidence="1" id="KW-0560">Oxidoreductase</keyword>
<proteinExistence type="predicted"/>
<name>A0A382THU6_9ZZZZ</name>
<gene>
    <name evidence="3" type="ORF">METZ01_LOCUS373931</name>
</gene>
<dbReference type="AlphaFoldDB" id="A0A382THU6"/>
<accession>A0A382THU6</accession>
<dbReference type="CDD" id="cd01097">
    <property type="entry name" value="Tetrahydromethanopterin_reductase"/>
    <property type="match status" value="1"/>
</dbReference>
<dbReference type="InterPro" id="IPR036661">
    <property type="entry name" value="Luciferase-like_sf"/>
</dbReference>
<dbReference type="PANTHER" id="PTHR43244:SF1">
    <property type="entry name" value="5,10-METHYLENETETRAHYDROMETHANOPTERIN REDUCTASE"/>
    <property type="match status" value="1"/>
</dbReference>
<dbReference type="InterPro" id="IPR050564">
    <property type="entry name" value="F420-G6PD/mer"/>
</dbReference>
<dbReference type="Gene3D" id="3.20.20.30">
    <property type="entry name" value="Luciferase-like domain"/>
    <property type="match status" value="1"/>
</dbReference>
<dbReference type="Pfam" id="PF00296">
    <property type="entry name" value="Bac_luciferase"/>
    <property type="match status" value="1"/>
</dbReference>
<evidence type="ECO:0000256" key="1">
    <source>
        <dbReference type="ARBA" id="ARBA00023002"/>
    </source>
</evidence>
<organism evidence="3">
    <name type="scientific">marine metagenome</name>
    <dbReference type="NCBI Taxonomy" id="408172"/>
    <lineage>
        <taxon>unclassified sequences</taxon>
        <taxon>metagenomes</taxon>
        <taxon>ecological metagenomes</taxon>
    </lineage>
</organism>
<protein>
    <recommendedName>
        <fullName evidence="2">Luciferase-like domain-containing protein</fullName>
    </recommendedName>
</protein>
<feature type="non-terminal residue" evidence="3">
    <location>
        <position position="158"/>
    </location>
</feature>